<dbReference type="PROSITE" id="PS50007">
    <property type="entry name" value="PIPLC_X_DOMAIN"/>
    <property type="match status" value="1"/>
</dbReference>
<feature type="region of interest" description="Disordered" evidence="8">
    <location>
        <begin position="1"/>
        <end position="38"/>
    </location>
</feature>
<evidence type="ECO:0000256" key="4">
    <source>
        <dbReference type="ARBA" id="ARBA00023098"/>
    </source>
</evidence>
<evidence type="ECO:0000313" key="11">
    <source>
        <dbReference type="Proteomes" id="UP000078559"/>
    </source>
</evidence>
<sequence length="578" mass="64638">MFNPFARSGSPAQDWKGEEIDNNTIAGGGHSARRTSITRNQLRVSSALKSYLLVEGVLSPEDLEDDTDEKQSAALKALVEKPHIDVPPHITDRSYPLPEYYISSSHNTYLLAHQLFGSSSASAYETALKAGARCVEIDAWDNEDDAEEPKVTHGYTLVSHIPFRSVCETIRDVVDEEAAQSKDEQGYRPAPIMVSLENHCSDHGQQRLVDIMKEVWEGRLLSKAIREKGHEEQEGGEHVTLEELGSKIVLIVEYHLDGEREQDDDSSGTSDDSSDDERKEARKQYKEKKKTVVSGVIIPELAALGVYAQSVKPIDNSWFEHPEMMNDPHHPVINVSESGLLGLMPEFSHRIGLHNAHRLMRVFPKGTRISSQNMKPVPFWGLGAQICALNWQSFGLGLQLNEALFSGTDGYVLKPASLRSGGDGSMSTGQKKRLRLHIAGATDLPLPEGRDLDDLYPYVTVSLMHPADSHKEDPTSNKQRTRAYKQHKLGFLHSGENPPRTDPIWDETLEWVYDDSDLAFVRILLKSDDSFAVNPIFALTTVRIMYAAEGWNFIRLLDLKGRETKCSLLVKFEVQDAD</sequence>
<dbReference type="EC" id="3.1.4.11" evidence="7"/>
<keyword evidence="3 7" id="KW-0442">Lipid degradation</keyword>
<dbReference type="Gene3D" id="2.60.40.150">
    <property type="entry name" value="C2 domain"/>
    <property type="match status" value="1"/>
</dbReference>
<dbReference type="SMART" id="SM00149">
    <property type="entry name" value="PLCYc"/>
    <property type="match status" value="1"/>
</dbReference>
<comment type="function">
    <text evidence="6">The production of the second messenger molecules diacylglycerol (DAG) and inositol 1,4,5-trisphosphate (IP3) is mediated by activated phosphatidylinositol-specific phospholipase C enzymes.</text>
</comment>
<dbReference type="CDD" id="cd00275">
    <property type="entry name" value="C2_PLC_like"/>
    <property type="match status" value="1"/>
</dbReference>
<dbReference type="GO" id="GO:0016042">
    <property type="term" value="P:lipid catabolic process"/>
    <property type="evidence" value="ECO:0007669"/>
    <property type="project" value="UniProtKB-KW"/>
</dbReference>
<dbReference type="SMART" id="SM00148">
    <property type="entry name" value="PLCXc"/>
    <property type="match status" value="1"/>
</dbReference>
<keyword evidence="11" id="KW-1185">Reference proteome</keyword>
<protein>
    <recommendedName>
        <fullName evidence="7">Phosphoinositide phospholipase C</fullName>
        <ecNumber evidence="7">3.1.4.11</ecNumber>
    </recommendedName>
</protein>
<dbReference type="InterPro" id="IPR035892">
    <property type="entry name" value="C2_domain_sf"/>
</dbReference>
<dbReference type="Pfam" id="PF00388">
    <property type="entry name" value="PI-PLC-X"/>
    <property type="match status" value="1"/>
</dbReference>
<dbReference type="FunFam" id="3.20.20.190:FF:000039">
    <property type="entry name" value="Phosphoinositide phospholipase C"/>
    <property type="match status" value="1"/>
</dbReference>
<evidence type="ECO:0000256" key="3">
    <source>
        <dbReference type="ARBA" id="ARBA00022963"/>
    </source>
</evidence>
<dbReference type="SUPFAM" id="SSF51695">
    <property type="entry name" value="PLC-like phosphodiesterases"/>
    <property type="match status" value="1"/>
</dbReference>
<evidence type="ECO:0000256" key="2">
    <source>
        <dbReference type="ARBA" id="ARBA00022801"/>
    </source>
</evidence>
<evidence type="ECO:0000259" key="9">
    <source>
        <dbReference type="PROSITE" id="PS50008"/>
    </source>
</evidence>
<feature type="region of interest" description="Disordered" evidence="8">
    <location>
        <begin position="259"/>
        <end position="286"/>
    </location>
</feature>
<evidence type="ECO:0000256" key="7">
    <source>
        <dbReference type="RuleBase" id="RU361133"/>
    </source>
</evidence>
<keyword evidence="2 7" id="KW-0378">Hydrolase</keyword>
<dbReference type="PROSITE" id="PS50008">
    <property type="entry name" value="PIPLC_Y_DOMAIN"/>
    <property type="match status" value="1"/>
</dbReference>
<dbReference type="InterPro" id="IPR001711">
    <property type="entry name" value="PLipase_C_Pinositol-sp_Y"/>
</dbReference>
<reference evidence="10" key="1">
    <citation type="submission" date="2014-12" db="EMBL/GenBank/DDBJ databases">
        <title>Genome Sequence of Valsa Canker Pathogens Uncovers a Specific Adaption of Colonization on Woody Bark.</title>
        <authorList>
            <person name="Yin Z."/>
            <person name="Liu H."/>
            <person name="Gao X."/>
            <person name="Li Z."/>
            <person name="Song N."/>
            <person name="Ke X."/>
            <person name="Dai Q."/>
            <person name="Wu Y."/>
            <person name="Sun Y."/>
            <person name="Xu J.-R."/>
            <person name="Kang Z.K."/>
            <person name="Wang L."/>
            <person name="Huang L."/>
        </authorList>
    </citation>
    <scope>NUCLEOTIDE SEQUENCE [LARGE SCALE GENOMIC DNA]</scope>
    <source>
        <strain evidence="10">03-8</strain>
    </source>
</reference>
<dbReference type="Pfam" id="PF00387">
    <property type="entry name" value="PI-PLC-Y"/>
    <property type="match status" value="1"/>
</dbReference>
<keyword evidence="4 7" id="KW-0443">Lipid metabolism</keyword>
<dbReference type="PRINTS" id="PR00390">
    <property type="entry name" value="PHPHLIPASEC"/>
</dbReference>
<evidence type="ECO:0000256" key="5">
    <source>
        <dbReference type="ARBA" id="ARBA00023224"/>
    </source>
</evidence>
<dbReference type="PANTHER" id="PTHR10336:SF169">
    <property type="entry name" value="PHOSPHOINOSITIDE PHOSPHOLIPASE C"/>
    <property type="match status" value="1"/>
</dbReference>
<gene>
    <name evidence="10" type="ORF">VM1G_07071</name>
</gene>
<evidence type="ECO:0000256" key="8">
    <source>
        <dbReference type="SAM" id="MobiDB-lite"/>
    </source>
</evidence>
<dbReference type="GO" id="GO:0048015">
    <property type="term" value="P:phosphatidylinositol-mediated signaling"/>
    <property type="evidence" value="ECO:0007669"/>
    <property type="project" value="TreeGrafter"/>
</dbReference>
<dbReference type="InterPro" id="IPR017946">
    <property type="entry name" value="PLC-like_Pdiesterase_TIM-brl"/>
</dbReference>
<feature type="domain" description="PI-PLC Y-box" evidence="9">
    <location>
        <begin position="301"/>
        <end position="419"/>
    </location>
</feature>
<dbReference type="GO" id="GO:0004435">
    <property type="term" value="F:phosphatidylinositol-4,5-bisphosphate phospholipase C activity"/>
    <property type="evidence" value="ECO:0007669"/>
    <property type="project" value="UniProtKB-EC"/>
</dbReference>
<comment type="catalytic activity">
    <reaction evidence="1 7">
        <text>a 1,2-diacyl-sn-glycero-3-phospho-(1D-myo-inositol-4,5-bisphosphate) + H2O = 1D-myo-inositol 1,4,5-trisphosphate + a 1,2-diacyl-sn-glycerol + H(+)</text>
        <dbReference type="Rhea" id="RHEA:33179"/>
        <dbReference type="ChEBI" id="CHEBI:15377"/>
        <dbReference type="ChEBI" id="CHEBI:15378"/>
        <dbReference type="ChEBI" id="CHEBI:17815"/>
        <dbReference type="ChEBI" id="CHEBI:58456"/>
        <dbReference type="ChEBI" id="CHEBI:203600"/>
        <dbReference type="EC" id="3.1.4.11"/>
    </reaction>
</comment>
<dbReference type="OrthoDB" id="269822at2759"/>
<dbReference type="InterPro" id="IPR001192">
    <property type="entry name" value="PI-PLC_fam"/>
</dbReference>
<evidence type="ECO:0000256" key="6">
    <source>
        <dbReference type="ARBA" id="ARBA00059664"/>
    </source>
</evidence>
<dbReference type="PANTHER" id="PTHR10336">
    <property type="entry name" value="PHOSPHOINOSITIDE-SPECIFIC PHOSPHOLIPASE C FAMILY PROTEIN"/>
    <property type="match status" value="1"/>
</dbReference>
<dbReference type="SUPFAM" id="SSF49562">
    <property type="entry name" value="C2 domain (Calcium/lipid-binding domain, CaLB)"/>
    <property type="match status" value="1"/>
</dbReference>
<proteinExistence type="predicted"/>
<accession>A0A194W3P2</accession>
<dbReference type="EMBL" id="CM003104">
    <property type="protein sequence ID" value="KUI71084.1"/>
    <property type="molecule type" value="Genomic_DNA"/>
</dbReference>
<evidence type="ECO:0000256" key="1">
    <source>
        <dbReference type="ARBA" id="ARBA00001195"/>
    </source>
</evidence>
<dbReference type="Gene3D" id="3.20.20.190">
    <property type="entry name" value="Phosphatidylinositol (PI) phosphodiesterase"/>
    <property type="match status" value="1"/>
</dbReference>
<dbReference type="InterPro" id="IPR000909">
    <property type="entry name" value="PLipase_C_PInositol-sp_X_dom"/>
</dbReference>
<dbReference type="AlphaFoldDB" id="A0A194W3P2"/>
<evidence type="ECO:0000313" key="10">
    <source>
        <dbReference type="EMBL" id="KUI71084.1"/>
    </source>
</evidence>
<dbReference type="SMR" id="A0A194W3P2"/>
<dbReference type="GO" id="GO:0051209">
    <property type="term" value="P:release of sequestered calcium ion into cytosol"/>
    <property type="evidence" value="ECO:0007669"/>
    <property type="project" value="TreeGrafter"/>
</dbReference>
<keyword evidence="5" id="KW-0807">Transducer</keyword>
<dbReference type="Proteomes" id="UP000078559">
    <property type="component" value="Chromosome 7"/>
</dbReference>
<name>A0A194W3P2_CYTMA</name>
<organism evidence="10 11">
    <name type="scientific">Cytospora mali</name>
    <name type="common">Apple Valsa canker fungus</name>
    <name type="synonym">Valsa mali</name>
    <dbReference type="NCBI Taxonomy" id="578113"/>
    <lineage>
        <taxon>Eukaryota</taxon>
        <taxon>Fungi</taxon>
        <taxon>Dikarya</taxon>
        <taxon>Ascomycota</taxon>
        <taxon>Pezizomycotina</taxon>
        <taxon>Sordariomycetes</taxon>
        <taxon>Sordariomycetidae</taxon>
        <taxon>Diaporthales</taxon>
        <taxon>Cytosporaceae</taxon>
        <taxon>Cytospora</taxon>
    </lineage>
</organism>